<dbReference type="STRING" id="1428644.BIV57_00505"/>
<protein>
    <submittedName>
        <fullName evidence="2">Uncharacterized protein</fullName>
    </submittedName>
</protein>
<reference evidence="2 3" key="1">
    <citation type="submission" date="2016-10" db="EMBL/GenBank/DDBJ databases">
        <title>Genome sequence of Streptomyces gilvigriseus MUSC 26.</title>
        <authorList>
            <person name="Lee L.-H."/>
            <person name="Ser H.-L."/>
        </authorList>
    </citation>
    <scope>NUCLEOTIDE SEQUENCE [LARGE SCALE GENOMIC DNA]</scope>
    <source>
        <strain evidence="2 3">MUSC 26</strain>
    </source>
</reference>
<evidence type="ECO:0000313" key="2">
    <source>
        <dbReference type="EMBL" id="OIV39362.1"/>
    </source>
</evidence>
<gene>
    <name evidence="2" type="ORF">BIV57_00505</name>
</gene>
<keyword evidence="3" id="KW-1185">Reference proteome</keyword>
<comment type="caution">
    <text evidence="2">The sequence shown here is derived from an EMBL/GenBank/DDBJ whole genome shotgun (WGS) entry which is preliminary data.</text>
</comment>
<evidence type="ECO:0000256" key="1">
    <source>
        <dbReference type="SAM" id="MobiDB-lite"/>
    </source>
</evidence>
<dbReference type="EMBL" id="MLCF01000002">
    <property type="protein sequence ID" value="OIV39362.1"/>
    <property type="molecule type" value="Genomic_DNA"/>
</dbReference>
<dbReference type="AlphaFoldDB" id="A0A1J7CIA1"/>
<sequence>MPQPETPGWRDAAFGYLCSLIPAGARPGRDALLAAHIARKTTIGILAGLRDGWSQLPEDLGGNLQPREIEHGRVLYELLGKQAAARLTEIDALVEALRAPDPRPRRAAEQVPAWRRPRTAGGADGRR</sequence>
<organism evidence="2 3">
    <name type="scientific">Mangrovactinospora gilvigrisea</name>
    <dbReference type="NCBI Taxonomy" id="1428644"/>
    <lineage>
        <taxon>Bacteria</taxon>
        <taxon>Bacillati</taxon>
        <taxon>Actinomycetota</taxon>
        <taxon>Actinomycetes</taxon>
        <taxon>Kitasatosporales</taxon>
        <taxon>Streptomycetaceae</taxon>
        <taxon>Mangrovactinospora</taxon>
    </lineage>
</organism>
<proteinExistence type="predicted"/>
<evidence type="ECO:0000313" key="3">
    <source>
        <dbReference type="Proteomes" id="UP000243342"/>
    </source>
</evidence>
<feature type="region of interest" description="Disordered" evidence="1">
    <location>
        <begin position="101"/>
        <end position="127"/>
    </location>
</feature>
<accession>A0A1J7CIA1</accession>
<name>A0A1J7CIA1_9ACTN</name>
<dbReference type="Proteomes" id="UP000243342">
    <property type="component" value="Unassembled WGS sequence"/>
</dbReference>